<keyword evidence="9" id="KW-1185">Reference proteome</keyword>
<keyword evidence="1 6" id="KW-0645">Protease</keyword>
<dbReference type="PROSITE" id="PS00134">
    <property type="entry name" value="TRYPSIN_HIS"/>
    <property type="match status" value="1"/>
</dbReference>
<proteinExistence type="inferred from homology"/>
<dbReference type="InterPro" id="IPR001254">
    <property type="entry name" value="Trypsin_dom"/>
</dbReference>
<evidence type="ECO:0000256" key="4">
    <source>
        <dbReference type="ARBA" id="ARBA00023157"/>
    </source>
</evidence>
<dbReference type="Gene3D" id="2.40.10.10">
    <property type="entry name" value="Trypsin-like serine proteases"/>
    <property type="match status" value="2"/>
</dbReference>
<evidence type="ECO:0000313" key="9">
    <source>
        <dbReference type="Proteomes" id="UP000298787"/>
    </source>
</evidence>
<reference evidence="8 9" key="1">
    <citation type="submission" date="2019-01" db="EMBL/GenBank/DDBJ databases">
        <title>Genome Assembly of Collichthys lucidus.</title>
        <authorList>
            <person name="Cai M."/>
            <person name="Xiao S."/>
        </authorList>
    </citation>
    <scope>NUCLEOTIDE SEQUENCE [LARGE SCALE GENOMIC DNA]</scope>
    <source>
        <strain evidence="8">JT15FE1705JMU</strain>
        <tissue evidence="8">Muscle</tissue>
    </source>
</reference>
<dbReference type="Pfam" id="PF00089">
    <property type="entry name" value="Trypsin"/>
    <property type="match status" value="2"/>
</dbReference>
<keyword evidence="3 6" id="KW-0720">Serine protease</keyword>
<keyword evidence="8" id="KW-0472">Membrane</keyword>
<dbReference type="SMART" id="SM00020">
    <property type="entry name" value="Tryp_SPc"/>
    <property type="match status" value="1"/>
</dbReference>
<evidence type="ECO:0000256" key="3">
    <source>
        <dbReference type="ARBA" id="ARBA00022825"/>
    </source>
</evidence>
<gene>
    <name evidence="8" type="ORF">D9C73_016521</name>
</gene>
<dbReference type="InterPro" id="IPR033116">
    <property type="entry name" value="TRYPSIN_SER"/>
</dbReference>
<dbReference type="PRINTS" id="PR00722">
    <property type="entry name" value="CHYMOTRYPSIN"/>
</dbReference>
<sequence>MNSAIESVAILNCKYSAAINFVDGYEDCPGITKDDLRIVGGTLAPKGKWGWQVSLQWKGRHVCGGTIISPRWVITAAHCFVDREEFTSNDWVVVVNTVIIGDIFLGRRYRTFEVVSHPHFNSYNNDYDVGLLRTITDMDMEGFVTNELRQAQVKVIAQSVCSDPSVYGSHLTPRMICAGIMEGGVDTCQGDSGGPLICKADSGEWRLAGVVSWGDGCGRPNKPGVYSRVTQVVRWVDKYLKDKSVDFEETTGAMTFSSLKPDTL</sequence>
<evidence type="ECO:0000256" key="6">
    <source>
        <dbReference type="RuleBase" id="RU363034"/>
    </source>
</evidence>
<dbReference type="AlphaFoldDB" id="A0A4V6ATQ0"/>
<feature type="domain" description="Peptidase S1" evidence="7">
    <location>
        <begin position="38"/>
        <end position="241"/>
    </location>
</feature>
<dbReference type="PANTHER" id="PTHR24252">
    <property type="entry name" value="ACROSIN-RELATED"/>
    <property type="match status" value="1"/>
</dbReference>
<dbReference type="FunFam" id="2.40.10.10:FF:000002">
    <property type="entry name" value="Transmembrane protease serine"/>
    <property type="match status" value="1"/>
</dbReference>
<evidence type="ECO:0000256" key="2">
    <source>
        <dbReference type="ARBA" id="ARBA00022801"/>
    </source>
</evidence>
<evidence type="ECO:0000256" key="5">
    <source>
        <dbReference type="ARBA" id="ARBA00024195"/>
    </source>
</evidence>
<dbReference type="PROSITE" id="PS50240">
    <property type="entry name" value="TRYPSIN_DOM"/>
    <property type="match status" value="1"/>
</dbReference>
<comment type="similarity">
    <text evidence="5">Belongs to the peptidase S1 family. CLIP subfamily.</text>
</comment>
<dbReference type="InterPro" id="IPR043504">
    <property type="entry name" value="Peptidase_S1_PA_chymotrypsin"/>
</dbReference>
<dbReference type="PANTHER" id="PTHR24252:SF7">
    <property type="entry name" value="HYALIN"/>
    <property type="match status" value="1"/>
</dbReference>
<keyword evidence="8" id="KW-0812">Transmembrane</keyword>
<dbReference type="PROSITE" id="PS00135">
    <property type="entry name" value="TRYPSIN_SER"/>
    <property type="match status" value="1"/>
</dbReference>
<dbReference type="GO" id="GO:0006508">
    <property type="term" value="P:proteolysis"/>
    <property type="evidence" value="ECO:0007669"/>
    <property type="project" value="UniProtKB-KW"/>
</dbReference>
<dbReference type="InterPro" id="IPR018114">
    <property type="entry name" value="TRYPSIN_HIS"/>
</dbReference>
<protein>
    <submittedName>
        <fullName evidence="8">Transmembrane protease serine 6</fullName>
    </submittedName>
</protein>
<organism evidence="8 9">
    <name type="scientific">Collichthys lucidus</name>
    <name type="common">Big head croaker</name>
    <name type="synonym">Sciaena lucida</name>
    <dbReference type="NCBI Taxonomy" id="240159"/>
    <lineage>
        <taxon>Eukaryota</taxon>
        <taxon>Metazoa</taxon>
        <taxon>Chordata</taxon>
        <taxon>Craniata</taxon>
        <taxon>Vertebrata</taxon>
        <taxon>Euteleostomi</taxon>
        <taxon>Actinopterygii</taxon>
        <taxon>Neopterygii</taxon>
        <taxon>Teleostei</taxon>
        <taxon>Neoteleostei</taxon>
        <taxon>Acanthomorphata</taxon>
        <taxon>Eupercaria</taxon>
        <taxon>Sciaenidae</taxon>
        <taxon>Collichthys</taxon>
    </lineage>
</organism>
<dbReference type="SUPFAM" id="SSF50494">
    <property type="entry name" value="Trypsin-like serine proteases"/>
    <property type="match status" value="1"/>
</dbReference>
<keyword evidence="4" id="KW-1015">Disulfide bond</keyword>
<name>A0A4V6ATQ0_COLLU</name>
<dbReference type="InterPro" id="IPR001314">
    <property type="entry name" value="Peptidase_S1A"/>
</dbReference>
<keyword evidence="2 6" id="KW-0378">Hydrolase</keyword>
<dbReference type="EMBL" id="CM014091">
    <property type="protein sequence ID" value="TKS82412.1"/>
    <property type="molecule type" value="Genomic_DNA"/>
</dbReference>
<accession>A0A4V6ATQ0</accession>
<evidence type="ECO:0000256" key="1">
    <source>
        <dbReference type="ARBA" id="ARBA00022670"/>
    </source>
</evidence>
<dbReference type="Proteomes" id="UP000298787">
    <property type="component" value="Chromosome 14"/>
</dbReference>
<dbReference type="CDD" id="cd00190">
    <property type="entry name" value="Tryp_SPc"/>
    <property type="match status" value="1"/>
</dbReference>
<evidence type="ECO:0000313" key="8">
    <source>
        <dbReference type="EMBL" id="TKS82412.1"/>
    </source>
</evidence>
<dbReference type="GO" id="GO:0004252">
    <property type="term" value="F:serine-type endopeptidase activity"/>
    <property type="evidence" value="ECO:0007669"/>
    <property type="project" value="InterPro"/>
</dbReference>
<dbReference type="STRING" id="240159.A0A4V6ATQ0"/>
<evidence type="ECO:0000259" key="7">
    <source>
        <dbReference type="PROSITE" id="PS50240"/>
    </source>
</evidence>
<dbReference type="InterPro" id="IPR009003">
    <property type="entry name" value="Peptidase_S1_PA"/>
</dbReference>